<dbReference type="GO" id="GO:0005737">
    <property type="term" value="C:cytoplasm"/>
    <property type="evidence" value="ECO:0007669"/>
    <property type="project" value="TreeGrafter"/>
</dbReference>
<proteinExistence type="predicted"/>
<reference evidence="3" key="1">
    <citation type="submission" date="2017-09" db="EMBL/GenBank/DDBJ databases">
        <title>FDA dAtabase for Regulatory Grade micrObial Sequences (FDA-ARGOS): Supporting development and validation of Infectious Disease Dx tests.</title>
        <authorList>
            <person name="Minogue T."/>
            <person name="Wolcott M."/>
            <person name="Wasieloski L."/>
            <person name="Aguilar W."/>
            <person name="Moore D."/>
            <person name="Tallon L."/>
            <person name="Sadzewicz L."/>
            <person name="Ott S."/>
            <person name="Zhao X."/>
            <person name="Nagaraj S."/>
            <person name="Vavikolanu K."/>
            <person name="Aluvathingal J."/>
            <person name="Nadendla S."/>
            <person name="Sichtig H."/>
        </authorList>
    </citation>
    <scope>NUCLEOTIDE SEQUENCE [LARGE SCALE GENOMIC DNA]</scope>
    <source>
        <strain evidence="3">FDAARGOS_404</strain>
    </source>
</reference>
<dbReference type="CDD" id="cd05262">
    <property type="entry name" value="SDR_a7"/>
    <property type="match status" value="1"/>
</dbReference>
<dbReference type="Gene3D" id="3.40.50.720">
    <property type="entry name" value="NAD(P)-binding Rossmann-like Domain"/>
    <property type="match status" value="1"/>
</dbReference>
<dbReference type="Pfam" id="PF01370">
    <property type="entry name" value="Epimerase"/>
    <property type="match status" value="1"/>
</dbReference>
<evidence type="ECO:0000259" key="1">
    <source>
        <dbReference type="Pfam" id="PF01370"/>
    </source>
</evidence>
<evidence type="ECO:0000313" key="3">
    <source>
        <dbReference type="Proteomes" id="UP000222768"/>
    </source>
</evidence>
<name>A0A855ERN9_9ENTR</name>
<dbReference type="EMBL" id="PDLK01000002">
    <property type="protein sequence ID" value="PHH04481.1"/>
    <property type="molecule type" value="Genomic_DNA"/>
</dbReference>
<gene>
    <name evidence="2" type="ORF">CRX53_11095</name>
</gene>
<dbReference type="Proteomes" id="UP000222768">
    <property type="component" value="Unassembled WGS sequence"/>
</dbReference>
<dbReference type="PANTHER" id="PTHR48079">
    <property type="entry name" value="PROTEIN YEEZ"/>
    <property type="match status" value="1"/>
</dbReference>
<dbReference type="AlphaFoldDB" id="A0A855ERN9"/>
<accession>A0A855ERN9</accession>
<dbReference type="InterPro" id="IPR051783">
    <property type="entry name" value="NAD(P)-dependent_oxidoreduct"/>
</dbReference>
<dbReference type="InterPro" id="IPR036291">
    <property type="entry name" value="NAD(P)-bd_dom_sf"/>
</dbReference>
<dbReference type="PANTHER" id="PTHR48079:SF6">
    <property type="entry name" value="NAD(P)-BINDING DOMAIN-CONTAINING PROTEIN-RELATED"/>
    <property type="match status" value="1"/>
</dbReference>
<dbReference type="GO" id="GO:0004029">
    <property type="term" value="F:aldehyde dehydrogenase (NAD+) activity"/>
    <property type="evidence" value="ECO:0007669"/>
    <property type="project" value="TreeGrafter"/>
</dbReference>
<organism evidence="2 3">
    <name type="scientific">Leclercia adecarboxylata</name>
    <dbReference type="NCBI Taxonomy" id="83655"/>
    <lineage>
        <taxon>Bacteria</taxon>
        <taxon>Pseudomonadati</taxon>
        <taxon>Pseudomonadota</taxon>
        <taxon>Gammaproteobacteria</taxon>
        <taxon>Enterobacterales</taxon>
        <taxon>Enterobacteriaceae</taxon>
        <taxon>Leclercia</taxon>
    </lineage>
</organism>
<dbReference type="RefSeq" id="WP_032611108.1">
    <property type="nucleotide sequence ID" value="NZ_CP043397.1"/>
</dbReference>
<dbReference type="InterPro" id="IPR001509">
    <property type="entry name" value="Epimerase_deHydtase"/>
</dbReference>
<sequence length="301" mass="32364">MQVFSTGASGFIGSRILAELVTAGHQVTGLARSESSAQALKAAGADVHRGTLEEPETLAAAAQRADAVIHTAFDHNFHRFVENCEQDRRVIHALGQALEGSDRPLIITSGTGMGNDGSTALAREDQFKPDNHNPRVASEVAGDALLAQGVDVRVVRLPQVHDTARQGLITHYIQHAAEKGAVACIGEGNNCWSAAHVNDVARLYVQVLEQGERGRRYHAVAEESVATRQIAQVVADKLGLPQISLSAAEADAHFGWFALFAAMDLRASSDWTRQQLCWHPTGPGLLEDLQNMDYAPLLASR</sequence>
<comment type="caution">
    <text evidence="2">The sequence shown here is derived from an EMBL/GenBank/DDBJ whole genome shotgun (WGS) entry which is preliminary data.</text>
</comment>
<feature type="domain" description="NAD-dependent epimerase/dehydratase" evidence="1">
    <location>
        <begin position="6"/>
        <end position="217"/>
    </location>
</feature>
<evidence type="ECO:0000313" key="2">
    <source>
        <dbReference type="EMBL" id="PHH04481.1"/>
    </source>
</evidence>
<protein>
    <submittedName>
        <fullName evidence="2">NAD-dependent dehydratase</fullName>
    </submittedName>
</protein>
<dbReference type="SUPFAM" id="SSF51735">
    <property type="entry name" value="NAD(P)-binding Rossmann-fold domains"/>
    <property type="match status" value="1"/>
</dbReference>